<comment type="caution">
    <text evidence="1">The sequence shown here is derived from an EMBL/GenBank/DDBJ whole genome shotgun (WGS) entry which is preliminary data.</text>
</comment>
<evidence type="ECO:0000313" key="1">
    <source>
        <dbReference type="EMBL" id="KAH7170792.1"/>
    </source>
</evidence>
<dbReference type="Proteomes" id="UP000738349">
    <property type="component" value="Unassembled WGS sequence"/>
</dbReference>
<gene>
    <name evidence="1" type="ORF">EDB81DRAFT_776670</name>
</gene>
<dbReference type="OrthoDB" id="6365676at2759"/>
<organism evidence="1 2">
    <name type="scientific">Dactylonectria macrodidyma</name>
    <dbReference type="NCBI Taxonomy" id="307937"/>
    <lineage>
        <taxon>Eukaryota</taxon>
        <taxon>Fungi</taxon>
        <taxon>Dikarya</taxon>
        <taxon>Ascomycota</taxon>
        <taxon>Pezizomycotina</taxon>
        <taxon>Sordariomycetes</taxon>
        <taxon>Hypocreomycetidae</taxon>
        <taxon>Hypocreales</taxon>
        <taxon>Nectriaceae</taxon>
        <taxon>Dactylonectria</taxon>
    </lineage>
</organism>
<dbReference type="AlphaFoldDB" id="A0A9P9JLE3"/>
<accession>A0A9P9JLE3</accession>
<name>A0A9P9JLE3_9HYPO</name>
<protein>
    <submittedName>
        <fullName evidence="1">Uncharacterized protein</fullName>
    </submittedName>
</protein>
<dbReference type="EMBL" id="JAGMUV010000002">
    <property type="protein sequence ID" value="KAH7170792.1"/>
    <property type="molecule type" value="Genomic_DNA"/>
</dbReference>
<sequence length="338" mass="38464">MDLHPVPDGHSIGRRTLPLELILHVIEHVVPSNPEILLSSSHPSTKTLLALTRVSRDTYAPAVKLLRQRCVLIDSERRLTSLLVCIPRFTPGLSPSLSLRNITSLYLEPFGETLGDKLTACLVRDLFFEVSESLRKLVIAMPFNSVDVFNDHHGVRKILRSGFESLQKLEEFVSIGDYPSLSLSDGPTDIWRLFHDLKRLTLFHVPLNNHWLWWNIATLSKLEHVILAESQQTSGVNIKDEYFHKLPSTDTRLDRDIMIVLMDIAWKWPHITNTGWREIDPRGRMTIGVHTVPNDMESGMTQLLDDPVSDPVSTYVKDKVINGTLWDRVVDFVAEGRS</sequence>
<keyword evidence="2" id="KW-1185">Reference proteome</keyword>
<proteinExistence type="predicted"/>
<evidence type="ECO:0000313" key="2">
    <source>
        <dbReference type="Proteomes" id="UP000738349"/>
    </source>
</evidence>
<reference evidence="1" key="1">
    <citation type="journal article" date="2021" name="Nat. Commun.">
        <title>Genetic determinants of endophytism in the Arabidopsis root mycobiome.</title>
        <authorList>
            <person name="Mesny F."/>
            <person name="Miyauchi S."/>
            <person name="Thiergart T."/>
            <person name="Pickel B."/>
            <person name="Atanasova L."/>
            <person name="Karlsson M."/>
            <person name="Huettel B."/>
            <person name="Barry K.W."/>
            <person name="Haridas S."/>
            <person name="Chen C."/>
            <person name="Bauer D."/>
            <person name="Andreopoulos W."/>
            <person name="Pangilinan J."/>
            <person name="LaButti K."/>
            <person name="Riley R."/>
            <person name="Lipzen A."/>
            <person name="Clum A."/>
            <person name="Drula E."/>
            <person name="Henrissat B."/>
            <person name="Kohler A."/>
            <person name="Grigoriev I.V."/>
            <person name="Martin F.M."/>
            <person name="Hacquard S."/>
        </authorList>
    </citation>
    <scope>NUCLEOTIDE SEQUENCE</scope>
    <source>
        <strain evidence="1">MPI-CAGE-AT-0147</strain>
    </source>
</reference>